<accession>A0A8J4HEA6</accession>
<gene>
    <name evidence="2" type="ORF">ENY07_10260</name>
</gene>
<organism evidence="2">
    <name type="scientific">Acidicaldus sp</name>
    <dbReference type="NCBI Taxonomy" id="1872105"/>
    <lineage>
        <taxon>Bacteria</taxon>
        <taxon>Pseudomonadati</taxon>
        <taxon>Pseudomonadota</taxon>
        <taxon>Alphaproteobacteria</taxon>
        <taxon>Acetobacterales</taxon>
        <taxon>Acetobacteraceae</taxon>
        <taxon>Acidicaldus</taxon>
    </lineage>
</organism>
<dbReference type="AlphaFoldDB" id="A0A8J4HEA6"/>
<evidence type="ECO:0000313" key="2">
    <source>
        <dbReference type="EMBL" id="HGC43585.1"/>
    </source>
</evidence>
<protein>
    <submittedName>
        <fullName evidence="2">IS21 family transposase</fullName>
    </submittedName>
</protein>
<dbReference type="GO" id="GO:0015074">
    <property type="term" value="P:DNA integration"/>
    <property type="evidence" value="ECO:0007669"/>
    <property type="project" value="InterPro"/>
</dbReference>
<comment type="caution">
    <text evidence="2">The sequence shown here is derived from an EMBL/GenBank/DDBJ whole genome shotgun (WGS) entry which is preliminary data.</text>
</comment>
<reference evidence="2" key="1">
    <citation type="journal article" date="2020" name="mSystems">
        <title>Genome- and Community-Level Interaction Insights into Carbon Utilization and Element Cycling Functions of Hydrothermarchaeota in Hydrothermal Sediment.</title>
        <authorList>
            <person name="Zhou Z."/>
            <person name="Liu Y."/>
            <person name="Xu W."/>
            <person name="Pan J."/>
            <person name="Luo Z.H."/>
            <person name="Li M."/>
        </authorList>
    </citation>
    <scope>NUCLEOTIDE SEQUENCE</scope>
    <source>
        <strain evidence="2">SpSt-997</strain>
    </source>
</reference>
<dbReference type="EMBL" id="DTQM01000197">
    <property type="protein sequence ID" value="HGC43585.1"/>
    <property type="molecule type" value="Genomic_DNA"/>
</dbReference>
<proteinExistence type="predicted"/>
<dbReference type="PROSITE" id="PS50994">
    <property type="entry name" value="INTEGRASE"/>
    <property type="match status" value="1"/>
</dbReference>
<dbReference type="InterPro" id="IPR001584">
    <property type="entry name" value="Integrase_cat-core"/>
</dbReference>
<dbReference type="PANTHER" id="PTHR35004:SF7">
    <property type="entry name" value="INTEGRASE PROTEIN"/>
    <property type="match status" value="1"/>
</dbReference>
<dbReference type="PANTHER" id="PTHR35004">
    <property type="entry name" value="TRANSPOSASE RV3428C-RELATED"/>
    <property type="match status" value="1"/>
</dbReference>
<name>A0A8J4HEA6_9PROT</name>
<dbReference type="NCBIfam" id="NF033546">
    <property type="entry name" value="transpos_IS21"/>
    <property type="match status" value="1"/>
</dbReference>
<evidence type="ECO:0000259" key="1">
    <source>
        <dbReference type="PROSITE" id="PS50994"/>
    </source>
</evidence>
<feature type="domain" description="Integrase catalytic" evidence="1">
    <location>
        <begin position="126"/>
        <end position="316"/>
    </location>
</feature>
<sequence>MPGRPITVQQKRLFMRFRAEGNAPQQAAAKSGFSTATAYRIEEDPCSAFAPKAPRGRRRFDPLGAVWDAEIVPMLTLAPGVRAVAILGELCRRHPEIGPGIRRTLERRIRLWRALHGSAPEVMFRQIHPPGELALSDFTDLSALGVTIAGVALDHLLYHFRMAHSGFEHAHVILGGESFSALAEGLQNALFALGGVPLKHRTDSLSAAFRNLARAARDDLTTRYTALCAHFGMLPTRNNTGVAHENGTIESAHGHSKKTIEDALLLRGSRAFDTLALYRRFIDEIFARHNAHRAKAIAIEGAALRPLPASRAIDYEECLVQVTSSSGFVLRKVFYSVPARLIGQRLRVRLFDDRLECFLGASLVLRLGRGRPHPAGGKHGHVIDYRHVIQALRRKPMALRNLVYREQLFPRPAYARAFDALLASRPEKAACKITVELLALAHDHACEAELAQALESDLEAGRLPSLDLLRERFRPVAAPLPGVTIDAVSLALYDELGTVQLGGAA</sequence>